<dbReference type="PANTHER" id="PTHR30055">
    <property type="entry name" value="HTH-TYPE TRANSCRIPTIONAL REGULATOR RUTR"/>
    <property type="match status" value="1"/>
</dbReference>
<dbReference type="SUPFAM" id="SSF46689">
    <property type="entry name" value="Homeodomain-like"/>
    <property type="match status" value="1"/>
</dbReference>
<dbReference type="InterPro" id="IPR009057">
    <property type="entry name" value="Homeodomain-like_sf"/>
</dbReference>
<evidence type="ECO:0000313" key="7">
    <source>
        <dbReference type="EMBL" id="MCX2980132.1"/>
    </source>
</evidence>
<dbReference type="EMBL" id="SHNN01000001">
    <property type="protein sequence ID" value="MCX2980132.1"/>
    <property type="molecule type" value="Genomic_DNA"/>
</dbReference>
<sequence>MAESADKGTKKARDRTGWQAQKSAMTRDTILDAALDCFITIGYASTTTAKIADKAKVSRGAMLHHFPSKTELIQAAVEYLHGKLLYLYAKCIDEAIDDEEAHSLPVDERNRRGLQGYWNYLSSDLFTAYHELCVAGRTDPELQYILEDSIARFDENVAQSSKRLFPEWAKRGELYELAMDISQFLMQGMAVSQIVSQKDARVSRMIDYLSDRLEEIFHAGDQDAAIHRHSSRK</sequence>
<evidence type="ECO:0000256" key="4">
    <source>
        <dbReference type="PROSITE-ProRule" id="PRU00335"/>
    </source>
</evidence>
<proteinExistence type="predicted"/>
<feature type="region of interest" description="Disordered" evidence="5">
    <location>
        <begin position="1"/>
        <end position="20"/>
    </location>
</feature>
<comment type="caution">
    <text evidence="7">The sequence shown here is derived from an EMBL/GenBank/DDBJ whole genome shotgun (WGS) entry which is preliminary data.</text>
</comment>
<evidence type="ECO:0000256" key="2">
    <source>
        <dbReference type="ARBA" id="ARBA00023125"/>
    </source>
</evidence>
<reference evidence="7" key="1">
    <citation type="submission" date="2019-02" db="EMBL/GenBank/DDBJ databases">
        <authorList>
            <person name="Li S.-H."/>
        </authorList>
    </citation>
    <scope>NUCLEOTIDE SEQUENCE</scope>
    <source>
        <strain evidence="7">IMCC14734</strain>
    </source>
</reference>
<dbReference type="Gene3D" id="1.10.357.10">
    <property type="entry name" value="Tetracycline Repressor, domain 2"/>
    <property type="match status" value="1"/>
</dbReference>
<accession>A0ABT3TFE6</accession>
<feature type="domain" description="HTH tetR-type" evidence="6">
    <location>
        <begin position="24"/>
        <end position="84"/>
    </location>
</feature>
<organism evidence="7 8">
    <name type="scientific">Candidatus Litorirhabdus singularis</name>
    <dbReference type="NCBI Taxonomy" id="2518993"/>
    <lineage>
        <taxon>Bacteria</taxon>
        <taxon>Pseudomonadati</taxon>
        <taxon>Pseudomonadota</taxon>
        <taxon>Gammaproteobacteria</taxon>
        <taxon>Cellvibrionales</taxon>
        <taxon>Halieaceae</taxon>
        <taxon>Candidatus Litorirhabdus</taxon>
    </lineage>
</organism>
<feature type="compositionally biased region" description="Basic and acidic residues" evidence="5">
    <location>
        <begin position="1"/>
        <end position="16"/>
    </location>
</feature>
<dbReference type="PANTHER" id="PTHR30055:SF234">
    <property type="entry name" value="HTH-TYPE TRANSCRIPTIONAL REGULATOR BETI"/>
    <property type="match status" value="1"/>
</dbReference>
<dbReference type="RefSeq" id="WP_279244111.1">
    <property type="nucleotide sequence ID" value="NZ_SHNN01000001.1"/>
</dbReference>
<dbReference type="PROSITE" id="PS50977">
    <property type="entry name" value="HTH_TETR_2"/>
    <property type="match status" value="1"/>
</dbReference>
<gene>
    <name evidence="7" type="ORF">EYC98_04540</name>
</gene>
<evidence type="ECO:0000313" key="8">
    <source>
        <dbReference type="Proteomes" id="UP001143362"/>
    </source>
</evidence>
<evidence type="ECO:0000259" key="6">
    <source>
        <dbReference type="PROSITE" id="PS50977"/>
    </source>
</evidence>
<dbReference type="Pfam" id="PF00440">
    <property type="entry name" value="TetR_N"/>
    <property type="match status" value="1"/>
</dbReference>
<keyword evidence="2 4" id="KW-0238">DNA-binding</keyword>
<protein>
    <submittedName>
        <fullName evidence="7">TetR/AcrR family transcriptional regulator</fullName>
    </submittedName>
</protein>
<evidence type="ECO:0000256" key="5">
    <source>
        <dbReference type="SAM" id="MobiDB-lite"/>
    </source>
</evidence>
<dbReference type="PRINTS" id="PR00455">
    <property type="entry name" value="HTHTETR"/>
</dbReference>
<keyword evidence="3" id="KW-0804">Transcription</keyword>
<name>A0ABT3TFE6_9GAMM</name>
<evidence type="ECO:0000256" key="1">
    <source>
        <dbReference type="ARBA" id="ARBA00023015"/>
    </source>
</evidence>
<keyword evidence="8" id="KW-1185">Reference proteome</keyword>
<dbReference type="InterPro" id="IPR050109">
    <property type="entry name" value="HTH-type_TetR-like_transc_reg"/>
</dbReference>
<dbReference type="InterPro" id="IPR001647">
    <property type="entry name" value="HTH_TetR"/>
</dbReference>
<evidence type="ECO:0000256" key="3">
    <source>
        <dbReference type="ARBA" id="ARBA00023163"/>
    </source>
</evidence>
<keyword evidence="1" id="KW-0805">Transcription regulation</keyword>
<feature type="DNA-binding region" description="H-T-H motif" evidence="4">
    <location>
        <begin position="47"/>
        <end position="66"/>
    </location>
</feature>
<dbReference type="Proteomes" id="UP001143362">
    <property type="component" value="Unassembled WGS sequence"/>
</dbReference>